<dbReference type="GO" id="GO:0036228">
    <property type="term" value="P:protein localization to nuclear inner membrane"/>
    <property type="evidence" value="ECO:0007669"/>
    <property type="project" value="TreeGrafter"/>
</dbReference>
<dbReference type="AlphaFoldDB" id="A0A8H7QFP9"/>
<dbReference type="Pfam" id="PF08801">
    <property type="entry name" value="Nucleoporin_N"/>
    <property type="match status" value="1"/>
</dbReference>
<evidence type="ECO:0000256" key="4">
    <source>
        <dbReference type="ARBA" id="ARBA00023242"/>
    </source>
</evidence>
<dbReference type="InterPro" id="IPR004870">
    <property type="entry name" value="Nucleoporin_Nup155"/>
</dbReference>
<evidence type="ECO:0008006" key="9">
    <source>
        <dbReference type="Google" id="ProtNLM"/>
    </source>
</evidence>
<dbReference type="OrthoDB" id="338970at2759"/>
<gene>
    <name evidence="7" type="ORF">INT46_001163</name>
</gene>
<dbReference type="GO" id="GO:0006405">
    <property type="term" value="P:RNA export from nucleus"/>
    <property type="evidence" value="ECO:0007669"/>
    <property type="project" value="TreeGrafter"/>
</dbReference>
<reference evidence="7" key="1">
    <citation type="submission" date="2020-12" db="EMBL/GenBank/DDBJ databases">
        <title>Metabolic potential, ecology and presence of endohyphal bacteria is reflected in genomic diversity of Mucoromycotina.</title>
        <authorList>
            <person name="Muszewska A."/>
            <person name="Okrasinska A."/>
            <person name="Steczkiewicz K."/>
            <person name="Drgas O."/>
            <person name="Orlowska M."/>
            <person name="Perlinska-Lenart U."/>
            <person name="Aleksandrzak-Piekarczyk T."/>
            <person name="Szatraj K."/>
            <person name="Zielenkiewicz U."/>
            <person name="Pilsyk S."/>
            <person name="Malc E."/>
            <person name="Mieczkowski P."/>
            <person name="Kruszewska J.S."/>
            <person name="Biernat P."/>
            <person name="Pawlowska J."/>
        </authorList>
    </citation>
    <scope>NUCLEOTIDE SEQUENCE</scope>
    <source>
        <strain evidence="7">CBS 226.32</strain>
    </source>
</reference>
<keyword evidence="4" id="KW-0539">Nucleus</keyword>
<dbReference type="InterPro" id="IPR007187">
    <property type="entry name" value="Nucleoporin_Nup133/Nup155_C"/>
</dbReference>
<evidence type="ECO:0000256" key="3">
    <source>
        <dbReference type="ARBA" id="ARBA00022448"/>
    </source>
</evidence>
<dbReference type="InterPro" id="IPR042533">
    <property type="entry name" value="Nucleoporin_Nup155_C_1"/>
</dbReference>
<dbReference type="PANTHER" id="PTHR10350">
    <property type="entry name" value="NUCLEAR PORE COMPLEX PROTEIN NUP155"/>
    <property type="match status" value="1"/>
</dbReference>
<dbReference type="GO" id="GO:0017056">
    <property type="term" value="F:structural constituent of nuclear pore"/>
    <property type="evidence" value="ECO:0007669"/>
    <property type="project" value="InterPro"/>
</dbReference>
<evidence type="ECO:0000256" key="2">
    <source>
        <dbReference type="ARBA" id="ARBA00007373"/>
    </source>
</evidence>
<dbReference type="GO" id="GO:0044611">
    <property type="term" value="C:nuclear pore inner ring"/>
    <property type="evidence" value="ECO:0007669"/>
    <property type="project" value="TreeGrafter"/>
</dbReference>
<protein>
    <recommendedName>
        <fullName evidence="9">Nucleoporin-domain-containing protein</fullName>
    </recommendedName>
</protein>
<comment type="subcellular location">
    <subcellularLocation>
        <location evidence="1">Nucleus</location>
    </subcellularLocation>
</comment>
<evidence type="ECO:0000313" key="8">
    <source>
        <dbReference type="Proteomes" id="UP000650833"/>
    </source>
</evidence>
<evidence type="ECO:0000259" key="6">
    <source>
        <dbReference type="Pfam" id="PF08801"/>
    </source>
</evidence>
<dbReference type="Gene3D" id="1.25.40.450">
    <property type="entry name" value="Nucleoporin, helical domain, N-terminal subdomain"/>
    <property type="match status" value="1"/>
</dbReference>
<feature type="domain" description="Nucleoporin Nup133/Nup155-like C-terminal" evidence="5">
    <location>
        <begin position="550"/>
        <end position="972"/>
    </location>
</feature>
<dbReference type="Gene3D" id="1.25.40.440">
    <property type="entry name" value="Nucleoporin, helical domain, central subdomain"/>
    <property type="match status" value="1"/>
</dbReference>
<sequence length="977" mass="109952">MATTEPEKTITLIKEAADTLESKAVVDRQFPDLYKTFTHPSLYAPNQAEAVQPILLKKNITLSTSGLDDIRKFDHKSPCGIAPLINRAYFVIKNRLHLFDYVESRGIMIHEAESDIVGVGFVKPKPGIFVDHVKQLMIIATTREISVIGVVNGPQGLNYVNTFISTVTNGVHMLQIVGTSQGRVFMLGNDDNVWELDYRAQETWFASKCNKKLQTSGSSFGFLFRKSNDPIIQIAVNESGTVLYQLTKNSNINVVYLGTDGYTFNTVCKKTDCIADAKRSVPTSEYFIPDIQIVSIHPTTAAESLYYHLVAITSNGCRIYYNHQKDAQQVKYDAAPNGLINMHVRTPSEFLKASDLVGKPLYRNALTMFVKNAHVNETQSQIITYSPHLANLGNRTSPNSNIQLQENGNAIDIHGKVLDIIESPTNSDEINEFKYPYHATPRHFLVLTTSGITVLVKQRPVDMLHNLITRTGRDTRYRLNDFELFFNHYGYLNASSLCYNLISSTDVPNSNSLYDAKSVGSHVAKGAEILLERFGQVKSLIEDPKTQSFSSLHDGLALFTYRVIEGIWSKKLIKETSTAVGKTYSNNISTEELASIQKILTRLQTLIDKNTTLFPFTPVTPETKSLNNLRELIGYLNQAMSFFTFIFEYDLNSIIKLAKPSAQASLLESDVKTLLTTSEGTSAVVSELTFALIDYTYKRYNNLEHVLDILTSRCGSFCNAHDVLLYNAANQIYLARNVNTNQASAMLKESFDNLNKIAIHIPADKAAEFATQYAELGYPAYGIRLAICCAKARDVTNSTNALLDANCPADDYRHQLFKSKQPFYDIILKLSKNVIKDSSHLKDSRKILMKLVFNSEYNDKAFQFYAYDSFLQDNLDQILIEENPPNLEEYLQNPPLEYKRLKLLASYYKLRCCYENAAQAYVALARFPDNNISSEERIQNLSAADICARSEKAPSKQYEMHKLKEDIKQLIDSAIAI</sequence>
<comment type="similarity">
    <text evidence="2">Belongs to the non-repetitive/WGA-negative nucleoporin family.</text>
</comment>
<dbReference type="Pfam" id="PF03177">
    <property type="entry name" value="Nucleoporin_C"/>
    <property type="match status" value="1"/>
</dbReference>
<dbReference type="GO" id="GO:0006606">
    <property type="term" value="P:protein import into nucleus"/>
    <property type="evidence" value="ECO:0007669"/>
    <property type="project" value="TreeGrafter"/>
</dbReference>
<proteinExistence type="inferred from homology"/>
<accession>A0A8H7QFP9</accession>
<dbReference type="Proteomes" id="UP000650833">
    <property type="component" value="Unassembled WGS sequence"/>
</dbReference>
<dbReference type="InterPro" id="IPR042537">
    <property type="entry name" value="Nucleoporin_Nup155_C_2"/>
</dbReference>
<dbReference type="PANTHER" id="PTHR10350:SF6">
    <property type="entry name" value="NUCLEAR PORE COMPLEX PROTEIN NUP155"/>
    <property type="match status" value="1"/>
</dbReference>
<comment type="caution">
    <text evidence="7">The sequence shown here is derived from an EMBL/GenBank/DDBJ whole genome shotgun (WGS) entry which is preliminary data.</text>
</comment>
<evidence type="ECO:0000313" key="7">
    <source>
        <dbReference type="EMBL" id="KAG2191807.1"/>
    </source>
</evidence>
<keyword evidence="3" id="KW-0813">Transport</keyword>
<keyword evidence="8" id="KW-1185">Reference proteome</keyword>
<evidence type="ECO:0000256" key="1">
    <source>
        <dbReference type="ARBA" id="ARBA00004123"/>
    </source>
</evidence>
<evidence type="ECO:0000259" key="5">
    <source>
        <dbReference type="Pfam" id="PF03177"/>
    </source>
</evidence>
<name>A0A8H7QFP9_9FUNG</name>
<organism evidence="7 8">
    <name type="scientific">Mucor plumbeus</name>
    <dbReference type="NCBI Taxonomy" id="97098"/>
    <lineage>
        <taxon>Eukaryota</taxon>
        <taxon>Fungi</taxon>
        <taxon>Fungi incertae sedis</taxon>
        <taxon>Mucoromycota</taxon>
        <taxon>Mucoromycotina</taxon>
        <taxon>Mucoromycetes</taxon>
        <taxon>Mucorales</taxon>
        <taxon>Mucorineae</taxon>
        <taxon>Mucoraceae</taxon>
        <taxon>Mucor</taxon>
    </lineage>
</organism>
<dbReference type="GO" id="GO:0000972">
    <property type="term" value="P:transcription-dependent tethering of RNA polymerase II gene DNA at nuclear periphery"/>
    <property type="evidence" value="ECO:0007669"/>
    <property type="project" value="TreeGrafter"/>
</dbReference>
<feature type="domain" description="Nucleoporin Nup133/Nup155-like N-terminal" evidence="6">
    <location>
        <begin position="71"/>
        <end position="452"/>
    </location>
</feature>
<dbReference type="Gene3D" id="1.20.58.1780">
    <property type="match status" value="1"/>
</dbReference>
<dbReference type="EMBL" id="JAEPRC010000786">
    <property type="protein sequence ID" value="KAG2191807.1"/>
    <property type="molecule type" value="Genomic_DNA"/>
</dbReference>
<dbReference type="InterPro" id="IPR014908">
    <property type="entry name" value="Nucleoporin_Nup133/Nup155_N"/>
</dbReference>